<dbReference type="GO" id="GO:0004029">
    <property type="term" value="F:aldehyde dehydrogenase (NAD+) activity"/>
    <property type="evidence" value="ECO:0007669"/>
    <property type="project" value="TreeGrafter"/>
</dbReference>
<dbReference type="EMBL" id="WACR01000014">
    <property type="protein sequence ID" value="KAB1061818.1"/>
    <property type="molecule type" value="Genomic_DNA"/>
</dbReference>
<organism evidence="2 3">
    <name type="scientific">Salibacter halophilus</name>
    <dbReference type="NCBI Taxonomy" id="1803916"/>
    <lineage>
        <taxon>Bacteria</taxon>
        <taxon>Pseudomonadati</taxon>
        <taxon>Bacteroidota</taxon>
        <taxon>Flavobacteriia</taxon>
        <taxon>Flavobacteriales</taxon>
        <taxon>Salibacteraceae</taxon>
        <taxon>Salibacter</taxon>
    </lineage>
</organism>
<evidence type="ECO:0000313" key="2">
    <source>
        <dbReference type="EMBL" id="KAB1061818.1"/>
    </source>
</evidence>
<dbReference type="Proteomes" id="UP000435357">
    <property type="component" value="Unassembled WGS sequence"/>
</dbReference>
<dbReference type="PANTHER" id="PTHR48079:SF6">
    <property type="entry name" value="NAD(P)-BINDING DOMAIN-CONTAINING PROTEIN-RELATED"/>
    <property type="match status" value="1"/>
</dbReference>
<name>A0A6N6M427_9FLAO</name>
<dbReference type="InterPro" id="IPR051783">
    <property type="entry name" value="NAD(P)-dependent_oxidoreduct"/>
</dbReference>
<dbReference type="InterPro" id="IPR036291">
    <property type="entry name" value="NAD(P)-bd_dom_sf"/>
</dbReference>
<evidence type="ECO:0000313" key="3">
    <source>
        <dbReference type="Proteomes" id="UP000435357"/>
    </source>
</evidence>
<dbReference type="PANTHER" id="PTHR48079">
    <property type="entry name" value="PROTEIN YEEZ"/>
    <property type="match status" value="1"/>
</dbReference>
<proteinExistence type="predicted"/>
<dbReference type="Pfam" id="PF01370">
    <property type="entry name" value="Epimerase"/>
    <property type="match status" value="1"/>
</dbReference>
<evidence type="ECO:0000259" key="1">
    <source>
        <dbReference type="Pfam" id="PF01370"/>
    </source>
</evidence>
<comment type="caution">
    <text evidence="2">The sequence shown here is derived from an EMBL/GenBank/DDBJ whole genome shotgun (WGS) entry which is preliminary data.</text>
</comment>
<keyword evidence="3" id="KW-1185">Reference proteome</keyword>
<dbReference type="AlphaFoldDB" id="A0A6N6M427"/>
<dbReference type="RefSeq" id="WP_151170149.1">
    <property type="nucleotide sequence ID" value="NZ_WACR01000014.1"/>
</dbReference>
<accession>A0A6N6M427</accession>
<dbReference type="Gene3D" id="3.40.50.720">
    <property type="entry name" value="NAD(P)-binding Rossmann-like Domain"/>
    <property type="match status" value="1"/>
</dbReference>
<sequence>MSEKINFITGGRGYLGGQLATELTKRGESVKLLNRPGSAVPDYLATNPKIEILPGDILNRKSLSEHTKNVDAIYHLAAFARPWAKDSATYFEVNVIGTTNVLEAAYHNGVKNVVITSSAGTFGPQKDEKLIDESFSPASHFTEYESTKQRSIEESLKFIDRGLDIKFVSPTRVFGPGALSISNAVTRLIMQYWQGKFRFMPGDGNSIGNYAFIDDVVDGHISAQEKGKTGHNYILGGENISYREFFNYLAEQKGKKHKMVKLPIRLMVKVARGMELAAETTGKPPLITPGFARKYMHDWGTDLSKAKTEIGYEVTPFKKALTETVNWLKAENLIR</sequence>
<dbReference type="OrthoDB" id="9803111at2"/>
<gene>
    <name evidence="2" type="ORF">F3059_13420</name>
</gene>
<reference evidence="2 3" key="1">
    <citation type="submission" date="2019-09" db="EMBL/GenBank/DDBJ databases">
        <title>Genomes of Cryomorphaceae.</title>
        <authorList>
            <person name="Bowman J.P."/>
        </authorList>
    </citation>
    <scope>NUCLEOTIDE SEQUENCE [LARGE SCALE GENOMIC DNA]</scope>
    <source>
        <strain evidence="2 3">KCTC 52047</strain>
    </source>
</reference>
<dbReference type="InterPro" id="IPR001509">
    <property type="entry name" value="Epimerase_deHydtase"/>
</dbReference>
<dbReference type="GO" id="GO:0005737">
    <property type="term" value="C:cytoplasm"/>
    <property type="evidence" value="ECO:0007669"/>
    <property type="project" value="TreeGrafter"/>
</dbReference>
<protein>
    <submittedName>
        <fullName evidence="2">NAD-dependent epimerase/dehydratase family protein</fullName>
    </submittedName>
</protein>
<feature type="domain" description="NAD-dependent epimerase/dehydratase" evidence="1">
    <location>
        <begin position="7"/>
        <end position="236"/>
    </location>
</feature>
<dbReference type="SUPFAM" id="SSF51735">
    <property type="entry name" value="NAD(P)-binding Rossmann-fold domains"/>
    <property type="match status" value="1"/>
</dbReference>